<proteinExistence type="predicted"/>
<feature type="region of interest" description="Disordered" evidence="1">
    <location>
        <begin position="1"/>
        <end position="85"/>
    </location>
</feature>
<evidence type="ECO:0000256" key="1">
    <source>
        <dbReference type="SAM" id="MobiDB-lite"/>
    </source>
</evidence>
<accession>A0A915JE21</accession>
<organism evidence="2 3">
    <name type="scientific">Romanomermis culicivorax</name>
    <name type="common">Nematode worm</name>
    <dbReference type="NCBI Taxonomy" id="13658"/>
    <lineage>
        <taxon>Eukaryota</taxon>
        <taxon>Metazoa</taxon>
        <taxon>Ecdysozoa</taxon>
        <taxon>Nematoda</taxon>
        <taxon>Enoplea</taxon>
        <taxon>Dorylaimia</taxon>
        <taxon>Mermithida</taxon>
        <taxon>Mermithoidea</taxon>
        <taxon>Mermithidae</taxon>
        <taxon>Romanomermis</taxon>
    </lineage>
</organism>
<sequence>IDEPTTSQQTETTSEQQKSQQTVREYKVPYRRHSRQRTPPEQRYPSVPTAPTTAQIQPRTTDELMRSSRYNENSFIQIERESSDS</sequence>
<dbReference type="AlphaFoldDB" id="A0A915JE21"/>
<name>A0A915JE21_ROMCU</name>
<evidence type="ECO:0000313" key="3">
    <source>
        <dbReference type="WBParaSite" id="nRc.2.0.1.t24417-RA"/>
    </source>
</evidence>
<dbReference type="WBParaSite" id="nRc.2.0.1.t24417-RA">
    <property type="protein sequence ID" value="nRc.2.0.1.t24417-RA"/>
    <property type="gene ID" value="nRc.2.0.1.g24417"/>
</dbReference>
<dbReference type="Proteomes" id="UP000887565">
    <property type="component" value="Unplaced"/>
</dbReference>
<protein>
    <submittedName>
        <fullName evidence="3">Uncharacterized protein</fullName>
    </submittedName>
</protein>
<evidence type="ECO:0000313" key="2">
    <source>
        <dbReference type="Proteomes" id="UP000887565"/>
    </source>
</evidence>
<keyword evidence="2" id="KW-1185">Reference proteome</keyword>
<reference evidence="3" key="1">
    <citation type="submission" date="2022-11" db="UniProtKB">
        <authorList>
            <consortium name="WormBaseParasite"/>
        </authorList>
    </citation>
    <scope>IDENTIFICATION</scope>
</reference>
<feature type="compositionally biased region" description="Polar residues" evidence="1">
    <location>
        <begin position="49"/>
        <end position="59"/>
    </location>
</feature>
<feature type="compositionally biased region" description="Low complexity" evidence="1">
    <location>
        <begin position="1"/>
        <end position="22"/>
    </location>
</feature>